<organism evidence="5 6">
    <name type="scientific">Megasphaera hominis</name>
    <dbReference type="NCBI Taxonomy" id="159836"/>
    <lineage>
        <taxon>Bacteria</taxon>
        <taxon>Bacillati</taxon>
        <taxon>Bacillota</taxon>
        <taxon>Negativicutes</taxon>
        <taxon>Veillonellales</taxon>
        <taxon>Veillonellaceae</taxon>
        <taxon>Megasphaera</taxon>
    </lineage>
</organism>
<dbReference type="InterPro" id="IPR043594">
    <property type="entry name" value="HMGL"/>
</dbReference>
<evidence type="ECO:0000313" key="6">
    <source>
        <dbReference type="Proteomes" id="UP000606870"/>
    </source>
</evidence>
<dbReference type="EMBL" id="JACOGK010000026">
    <property type="protein sequence ID" value="MBC3537399.1"/>
    <property type="molecule type" value="Genomic_DNA"/>
</dbReference>
<dbReference type="NCBIfam" id="NF004283">
    <property type="entry name" value="PRK05692.1"/>
    <property type="match status" value="1"/>
</dbReference>
<dbReference type="GO" id="GO:0016829">
    <property type="term" value="F:lyase activity"/>
    <property type="evidence" value="ECO:0007669"/>
    <property type="project" value="UniProtKB-KW"/>
</dbReference>
<dbReference type="CDD" id="cd07938">
    <property type="entry name" value="DRE_TIM_HMGL"/>
    <property type="match status" value="1"/>
</dbReference>
<sequence>MENSVTWPKQVTICEVGLRDGLQNEKTLLSVDDKLRLLNSVVASGVKVIEIGSFVHPKAVPAMAETDKLVAAMQKVPGVEYRALVPNLKGVERAFQCGIKKVKLTVSASEAHCINNFNKTPLEMMEGFTKCVDFVRKNGMEVSGAISTSFGCPFQGKVPVEQVERVVDRFLNLGITELSLSDTTGMANPRQVYELGSYMVKRYPQVRWVMHFHNTRDMALANIVAAMQAGITVFDGAFAGLGGCPFAPGASGNVATEDVIHMLHEMGIDTGIDLLKAMDTARLTQRLVGHETDSAVLRAGRCEDLTKEKAKKQKLA</sequence>
<gene>
    <name evidence="5" type="ORF">H8J70_09060</name>
</gene>
<evidence type="ECO:0000256" key="1">
    <source>
        <dbReference type="ARBA" id="ARBA00009405"/>
    </source>
</evidence>
<dbReference type="Gene3D" id="3.20.20.70">
    <property type="entry name" value="Aldolase class I"/>
    <property type="match status" value="1"/>
</dbReference>
<feature type="domain" description="Pyruvate carboxyltransferase" evidence="4">
    <location>
        <begin position="11"/>
        <end position="278"/>
    </location>
</feature>
<dbReference type="PANTHER" id="PTHR42738:SF7">
    <property type="entry name" value="HYDROXYMETHYLGLUTARYL-COA LYASE"/>
    <property type="match status" value="1"/>
</dbReference>
<keyword evidence="6" id="KW-1185">Reference proteome</keyword>
<dbReference type="InterPro" id="IPR013785">
    <property type="entry name" value="Aldolase_TIM"/>
</dbReference>
<proteinExistence type="inferred from homology"/>
<dbReference type="Pfam" id="PF00682">
    <property type="entry name" value="HMGL-like"/>
    <property type="match status" value="1"/>
</dbReference>
<accession>A0ABR6VL46</accession>
<dbReference type="InterPro" id="IPR000891">
    <property type="entry name" value="PYR_CT"/>
</dbReference>
<comment type="similarity">
    <text evidence="1">Belongs to the HMG-CoA lyase family.</text>
</comment>
<dbReference type="Proteomes" id="UP000606870">
    <property type="component" value="Unassembled WGS sequence"/>
</dbReference>
<keyword evidence="2" id="KW-0479">Metal-binding</keyword>
<dbReference type="PROSITE" id="PS50991">
    <property type="entry name" value="PYR_CT"/>
    <property type="match status" value="1"/>
</dbReference>
<keyword evidence="3 5" id="KW-0456">Lyase</keyword>
<evidence type="ECO:0000313" key="5">
    <source>
        <dbReference type="EMBL" id="MBC3537399.1"/>
    </source>
</evidence>
<evidence type="ECO:0000259" key="4">
    <source>
        <dbReference type="PROSITE" id="PS50991"/>
    </source>
</evidence>
<evidence type="ECO:0000256" key="3">
    <source>
        <dbReference type="ARBA" id="ARBA00023239"/>
    </source>
</evidence>
<name>A0ABR6VL46_9FIRM</name>
<dbReference type="SUPFAM" id="SSF51569">
    <property type="entry name" value="Aldolase"/>
    <property type="match status" value="1"/>
</dbReference>
<comment type="caution">
    <text evidence="5">The sequence shown here is derived from an EMBL/GenBank/DDBJ whole genome shotgun (WGS) entry which is preliminary data.</text>
</comment>
<dbReference type="RefSeq" id="WP_186503746.1">
    <property type="nucleotide sequence ID" value="NZ_JACOGK010000026.1"/>
</dbReference>
<evidence type="ECO:0000256" key="2">
    <source>
        <dbReference type="ARBA" id="ARBA00022723"/>
    </source>
</evidence>
<dbReference type="PANTHER" id="PTHR42738">
    <property type="entry name" value="HYDROXYMETHYLGLUTARYL-COA LYASE"/>
    <property type="match status" value="1"/>
</dbReference>
<protein>
    <submittedName>
        <fullName evidence="5">Hydroxymethylglutaryl-CoA lyase</fullName>
    </submittedName>
</protein>
<reference evidence="5 6" key="1">
    <citation type="submission" date="2020-08" db="EMBL/GenBank/DDBJ databases">
        <authorList>
            <person name="Liu C."/>
            <person name="Sun Q."/>
        </authorList>
    </citation>
    <scope>NUCLEOTIDE SEQUENCE [LARGE SCALE GENOMIC DNA]</scope>
    <source>
        <strain evidence="5 6">NSJ-59</strain>
    </source>
</reference>